<sequence>PPGTSEPIEIVAFAPFILVRIEGKGGHAEIVGKFIHQALIVTEGEVGGVDPVGLRVIRLID</sequence>
<evidence type="ECO:0000313" key="1">
    <source>
        <dbReference type="EMBL" id="GAI21966.1"/>
    </source>
</evidence>
<protein>
    <submittedName>
        <fullName evidence="1">Uncharacterized protein</fullName>
    </submittedName>
</protein>
<dbReference type="EMBL" id="BARV01016004">
    <property type="protein sequence ID" value="GAI21966.1"/>
    <property type="molecule type" value="Genomic_DNA"/>
</dbReference>
<gene>
    <name evidence="1" type="ORF">S06H3_27567</name>
</gene>
<reference evidence="1" key="1">
    <citation type="journal article" date="2014" name="Front. Microbiol.">
        <title>High frequency of phylogenetically diverse reductive dehalogenase-homologous genes in deep subseafloor sedimentary metagenomes.</title>
        <authorList>
            <person name="Kawai M."/>
            <person name="Futagami T."/>
            <person name="Toyoda A."/>
            <person name="Takaki Y."/>
            <person name="Nishi S."/>
            <person name="Hori S."/>
            <person name="Arai W."/>
            <person name="Tsubouchi T."/>
            <person name="Morono Y."/>
            <person name="Uchiyama I."/>
            <person name="Ito T."/>
            <person name="Fujiyama A."/>
            <person name="Inagaki F."/>
            <person name="Takami H."/>
        </authorList>
    </citation>
    <scope>NUCLEOTIDE SEQUENCE</scope>
    <source>
        <strain evidence="1">Expedition CK06-06</strain>
    </source>
</reference>
<accession>X1MVF2</accession>
<dbReference type="AlphaFoldDB" id="X1MVF2"/>
<name>X1MVF2_9ZZZZ</name>
<organism evidence="1">
    <name type="scientific">marine sediment metagenome</name>
    <dbReference type="NCBI Taxonomy" id="412755"/>
    <lineage>
        <taxon>unclassified sequences</taxon>
        <taxon>metagenomes</taxon>
        <taxon>ecological metagenomes</taxon>
    </lineage>
</organism>
<comment type="caution">
    <text evidence="1">The sequence shown here is derived from an EMBL/GenBank/DDBJ whole genome shotgun (WGS) entry which is preliminary data.</text>
</comment>
<feature type="non-terminal residue" evidence="1">
    <location>
        <position position="1"/>
    </location>
</feature>
<proteinExistence type="predicted"/>